<keyword evidence="2" id="KW-1185">Reference proteome</keyword>
<dbReference type="EMBL" id="JANPWB010000002">
    <property type="protein sequence ID" value="KAJ1211168.1"/>
    <property type="molecule type" value="Genomic_DNA"/>
</dbReference>
<comment type="caution">
    <text evidence="1">The sequence shown here is derived from an EMBL/GenBank/DDBJ whole genome shotgun (WGS) entry which is preliminary data.</text>
</comment>
<reference evidence="1" key="1">
    <citation type="journal article" date="2022" name="bioRxiv">
        <title>Sequencing and chromosome-scale assembly of the giantPleurodeles waltlgenome.</title>
        <authorList>
            <person name="Brown T."/>
            <person name="Elewa A."/>
            <person name="Iarovenko S."/>
            <person name="Subramanian E."/>
            <person name="Araus A.J."/>
            <person name="Petzold A."/>
            <person name="Susuki M."/>
            <person name="Suzuki K.-i.T."/>
            <person name="Hayashi T."/>
            <person name="Toyoda A."/>
            <person name="Oliveira C."/>
            <person name="Osipova E."/>
            <person name="Leigh N.D."/>
            <person name="Simon A."/>
            <person name="Yun M.H."/>
        </authorList>
    </citation>
    <scope>NUCLEOTIDE SEQUENCE</scope>
    <source>
        <strain evidence="1">20211129_DDA</strain>
        <tissue evidence="1">Liver</tissue>
    </source>
</reference>
<name>A0AAV7WCU5_PLEWA</name>
<evidence type="ECO:0000313" key="2">
    <source>
        <dbReference type="Proteomes" id="UP001066276"/>
    </source>
</evidence>
<organism evidence="1 2">
    <name type="scientific">Pleurodeles waltl</name>
    <name type="common">Iberian ribbed newt</name>
    <dbReference type="NCBI Taxonomy" id="8319"/>
    <lineage>
        <taxon>Eukaryota</taxon>
        <taxon>Metazoa</taxon>
        <taxon>Chordata</taxon>
        <taxon>Craniata</taxon>
        <taxon>Vertebrata</taxon>
        <taxon>Euteleostomi</taxon>
        <taxon>Amphibia</taxon>
        <taxon>Batrachia</taxon>
        <taxon>Caudata</taxon>
        <taxon>Salamandroidea</taxon>
        <taxon>Salamandridae</taxon>
        <taxon>Pleurodelinae</taxon>
        <taxon>Pleurodeles</taxon>
    </lineage>
</organism>
<dbReference type="Proteomes" id="UP001066276">
    <property type="component" value="Chromosome 1_2"/>
</dbReference>
<sequence>MPPRPAKEPTLGCEAVAAGAGWVGRIRGERGGLLVAKVAARASTGAASLLSRLAAGRGLWVGQLVVLPCLGGTCVAASLGDGTPSWEACSSILLKSWSDGDSVGGCLLHLDLARREMGHHEQMDASQGNTMEQYTNPVVLPQRAARLEVSGEAAGTPLNTEEPL</sequence>
<dbReference type="AlphaFoldDB" id="A0AAV7WCU5"/>
<protein>
    <submittedName>
        <fullName evidence="1">Uncharacterized protein</fullName>
    </submittedName>
</protein>
<gene>
    <name evidence="1" type="ORF">NDU88_006529</name>
</gene>
<proteinExistence type="predicted"/>
<evidence type="ECO:0000313" key="1">
    <source>
        <dbReference type="EMBL" id="KAJ1211168.1"/>
    </source>
</evidence>
<accession>A0AAV7WCU5</accession>